<dbReference type="PIRSF" id="PIRSF017082">
    <property type="entry name" value="YflP"/>
    <property type="match status" value="1"/>
</dbReference>
<comment type="similarity">
    <text evidence="1">Belongs to the UPF0065 (bug) family.</text>
</comment>
<gene>
    <name evidence="3" type="ORF">CAL26_13405</name>
</gene>
<evidence type="ECO:0000256" key="2">
    <source>
        <dbReference type="SAM" id="SignalP"/>
    </source>
</evidence>
<feature type="signal peptide" evidence="2">
    <location>
        <begin position="1"/>
        <end position="31"/>
    </location>
</feature>
<dbReference type="Proteomes" id="UP000216857">
    <property type="component" value="Unassembled WGS sequence"/>
</dbReference>
<organism evidence="3 4">
    <name type="scientific">Bordetella genomosp. 9</name>
    <dbReference type="NCBI Taxonomy" id="1416803"/>
    <lineage>
        <taxon>Bacteria</taxon>
        <taxon>Pseudomonadati</taxon>
        <taxon>Pseudomonadota</taxon>
        <taxon>Betaproteobacteria</taxon>
        <taxon>Burkholderiales</taxon>
        <taxon>Alcaligenaceae</taxon>
        <taxon>Bordetella</taxon>
    </lineage>
</organism>
<comment type="caution">
    <text evidence="3">The sequence shown here is derived from an EMBL/GenBank/DDBJ whole genome shotgun (WGS) entry which is preliminary data.</text>
</comment>
<dbReference type="RefSeq" id="WP_094847382.1">
    <property type="nucleotide sequence ID" value="NZ_NEVJ01000003.1"/>
</dbReference>
<dbReference type="Gene3D" id="3.40.190.10">
    <property type="entry name" value="Periplasmic binding protein-like II"/>
    <property type="match status" value="1"/>
</dbReference>
<dbReference type="InterPro" id="IPR005064">
    <property type="entry name" value="BUG"/>
</dbReference>
<evidence type="ECO:0000313" key="3">
    <source>
        <dbReference type="EMBL" id="OZI18697.1"/>
    </source>
</evidence>
<dbReference type="InterPro" id="IPR042100">
    <property type="entry name" value="Bug_dom1"/>
</dbReference>
<dbReference type="Pfam" id="PF03401">
    <property type="entry name" value="TctC"/>
    <property type="match status" value="1"/>
</dbReference>
<name>A0A261R1U0_9BORD</name>
<dbReference type="CDD" id="cd13578">
    <property type="entry name" value="PBP2_Bug27"/>
    <property type="match status" value="1"/>
</dbReference>
<evidence type="ECO:0000313" key="4">
    <source>
        <dbReference type="Proteomes" id="UP000216857"/>
    </source>
</evidence>
<dbReference type="AlphaFoldDB" id="A0A261R1U0"/>
<dbReference type="OrthoDB" id="8678477at2"/>
<sequence length="336" mass="34535">MTTSTTSPQNGRRRFLASAAMLAAGAVGARAAAAAQDAWPAGKPITWVVPYPPGGSTDVLGRSIAQQLNGSLATTVIVENKPGATGTIGAALVARAAPDGLTLLGTSIGPQAIAPHMMDKLPYDPIASFVPVITIGTIPHILVVGAKQPYATLKDLVQAALASPGKLAFASGGTGTILQMQGELLQQQTGAKFLHVPYKGDTPALQDTLGGQVQFMFAPAAAALPHVKSGALRALAVTSAKRLAALPDTPTMTEEGYKDFVVEQWQAVFAPAGTPAPIVTRLNAAIGDALRQPAVVELANQLGITLAGGSPADLDALRRADFEKWGRLIRAAHIKA</sequence>
<keyword evidence="4" id="KW-1185">Reference proteome</keyword>
<dbReference type="EMBL" id="NEVJ01000003">
    <property type="protein sequence ID" value="OZI18697.1"/>
    <property type="molecule type" value="Genomic_DNA"/>
</dbReference>
<evidence type="ECO:0000256" key="1">
    <source>
        <dbReference type="ARBA" id="ARBA00006987"/>
    </source>
</evidence>
<feature type="chain" id="PRO_5013306129" evidence="2">
    <location>
        <begin position="32"/>
        <end position="336"/>
    </location>
</feature>
<dbReference type="PANTHER" id="PTHR42928:SF5">
    <property type="entry name" value="BLR1237 PROTEIN"/>
    <property type="match status" value="1"/>
</dbReference>
<proteinExistence type="inferred from homology"/>
<dbReference type="PROSITE" id="PS51318">
    <property type="entry name" value="TAT"/>
    <property type="match status" value="1"/>
</dbReference>
<dbReference type="InterPro" id="IPR006311">
    <property type="entry name" value="TAT_signal"/>
</dbReference>
<accession>A0A261R1U0</accession>
<keyword evidence="2" id="KW-0732">Signal</keyword>
<dbReference type="SUPFAM" id="SSF53850">
    <property type="entry name" value="Periplasmic binding protein-like II"/>
    <property type="match status" value="1"/>
</dbReference>
<dbReference type="PANTHER" id="PTHR42928">
    <property type="entry name" value="TRICARBOXYLATE-BINDING PROTEIN"/>
    <property type="match status" value="1"/>
</dbReference>
<dbReference type="Gene3D" id="3.40.190.150">
    <property type="entry name" value="Bordetella uptake gene, domain 1"/>
    <property type="match status" value="1"/>
</dbReference>
<protein>
    <submittedName>
        <fullName evidence="3">MFS transporter</fullName>
    </submittedName>
</protein>
<reference evidence="3" key="1">
    <citation type="submission" date="2017-05" db="EMBL/GenBank/DDBJ databases">
        <title>Complete and WGS of Bordetella genogroups.</title>
        <authorList>
            <person name="Spilker T."/>
            <person name="Lipuma J."/>
        </authorList>
    </citation>
    <scope>NUCLEOTIDE SEQUENCE</scope>
    <source>
        <strain evidence="3">AU21707</strain>
    </source>
</reference>